<dbReference type="CDD" id="cd04301">
    <property type="entry name" value="NAT_SF"/>
    <property type="match status" value="1"/>
</dbReference>
<dbReference type="InterPro" id="IPR000182">
    <property type="entry name" value="GNAT_dom"/>
</dbReference>
<dbReference type="PROSITE" id="PS51186">
    <property type="entry name" value="GNAT"/>
    <property type="match status" value="1"/>
</dbReference>
<comment type="caution">
    <text evidence="3">The sequence shown here is derived from an EMBL/GenBank/DDBJ whole genome shotgun (WGS) entry which is preliminary data.</text>
</comment>
<feature type="domain" description="N-acetyltransferase" evidence="2">
    <location>
        <begin position="1"/>
        <end position="149"/>
    </location>
</feature>
<proteinExistence type="predicted"/>
<keyword evidence="1 3" id="KW-0808">Transferase</keyword>
<evidence type="ECO:0000256" key="1">
    <source>
        <dbReference type="ARBA" id="ARBA00022679"/>
    </source>
</evidence>
<protein>
    <submittedName>
        <fullName evidence="3">GNAT family N-acetyltransferase</fullName>
    </submittedName>
</protein>
<dbReference type="Pfam" id="PF00583">
    <property type="entry name" value="Acetyltransf_1"/>
    <property type="match status" value="1"/>
</dbReference>
<dbReference type="RefSeq" id="WP_144331495.1">
    <property type="nucleotide sequence ID" value="NZ_VLPL01000001.1"/>
</dbReference>
<reference evidence="3 4" key="1">
    <citation type="submission" date="2019-07" db="EMBL/GenBank/DDBJ databases">
        <authorList>
            <person name="Huq M.A."/>
        </authorList>
    </citation>
    <scope>NUCLEOTIDE SEQUENCE [LARGE SCALE GENOMIC DNA]</scope>
    <source>
        <strain evidence="3 4">MAH-3</strain>
    </source>
</reference>
<evidence type="ECO:0000313" key="4">
    <source>
        <dbReference type="Proteomes" id="UP000316008"/>
    </source>
</evidence>
<dbReference type="Proteomes" id="UP000316008">
    <property type="component" value="Unassembled WGS sequence"/>
</dbReference>
<dbReference type="OrthoDB" id="9799681at2"/>
<dbReference type="SUPFAM" id="SSF55729">
    <property type="entry name" value="Acyl-CoA N-acyltransferases (Nat)"/>
    <property type="match status" value="1"/>
</dbReference>
<dbReference type="InterPro" id="IPR016181">
    <property type="entry name" value="Acyl_CoA_acyltransferase"/>
</dbReference>
<dbReference type="AlphaFoldDB" id="A0A556N758"/>
<keyword evidence="4" id="KW-1185">Reference proteome</keyword>
<name>A0A556N758_9FLAO</name>
<organism evidence="3 4">
    <name type="scientific">Fluviicola chungangensis</name>
    <dbReference type="NCBI Taxonomy" id="2597671"/>
    <lineage>
        <taxon>Bacteria</taxon>
        <taxon>Pseudomonadati</taxon>
        <taxon>Bacteroidota</taxon>
        <taxon>Flavobacteriia</taxon>
        <taxon>Flavobacteriales</taxon>
        <taxon>Crocinitomicaceae</taxon>
        <taxon>Fluviicola</taxon>
    </lineage>
</organism>
<sequence>MIKTITMHKIVPFDKQYQEEICILMDQIQNEFEIPFRNPNGKQISDIADPENLFWVALNENRVVGTIGLTRINSCSGFLRHLFVVKENRGKGGVSQALLDTALAKATELNYESIYLGTMDQFRAAQKFYEKNRFRCIPKETLPAEMPVSPVDTIFYCWKNENA</sequence>
<dbReference type="EMBL" id="VLPL01000001">
    <property type="protein sequence ID" value="TSJ47960.1"/>
    <property type="molecule type" value="Genomic_DNA"/>
</dbReference>
<dbReference type="PANTHER" id="PTHR13947">
    <property type="entry name" value="GNAT FAMILY N-ACETYLTRANSFERASE"/>
    <property type="match status" value="1"/>
</dbReference>
<accession>A0A556N758</accession>
<evidence type="ECO:0000259" key="2">
    <source>
        <dbReference type="PROSITE" id="PS51186"/>
    </source>
</evidence>
<dbReference type="Gene3D" id="3.40.630.30">
    <property type="match status" value="1"/>
</dbReference>
<dbReference type="PANTHER" id="PTHR13947:SF37">
    <property type="entry name" value="LD18367P"/>
    <property type="match status" value="1"/>
</dbReference>
<evidence type="ECO:0000313" key="3">
    <source>
        <dbReference type="EMBL" id="TSJ47960.1"/>
    </source>
</evidence>
<dbReference type="GO" id="GO:0008080">
    <property type="term" value="F:N-acetyltransferase activity"/>
    <property type="evidence" value="ECO:0007669"/>
    <property type="project" value="InterPro"/>
</dbReference>
<gene>
    <name evidence="3" type="ORF">FO442_02170</name>
</gene>
<dbReference type="InterPro" id="IPR050769">
    <property type="entry name" value="NAT_camello-type"/>
</dbReference>